<sequence>MKMETVTLEEVMVSYDLGDSSWPLADQNDVPHDAIPCYKPQF</sequence>
<reference evidence="1 2" key="1">
    <citation type="submission" date="2019-02" db="EMBL/GenBank/DDBJ databases">
        <title>Genomic Encyclopedia of Archaeal and Bacterial Type Strains, Phase II (KMG-II): from individual species to whole genera.</title>
        <authorList>
            <person name="Goeker M."/>
        </authorList>
    </citation>
    <scope>NUCLEOTIDE SEQUENCE [LARGE SCALE GENOMIC DNA]</scope>
    <source>
        <strain evidence="1 2">DSM 21411</strain>
    </source>
</reference>
<protein>
    <submittedName>
        <fullName evidence="1">Uncharacterized protein</fullName>
    </submittedName>
</protein>
<dbReference type="Proteomes" id="UP000292209">
    <property type="component" value="Unassembled WGS sequence"/>
</dbReference>
<dbReference type="AlphaFoldDB" id="A0A4Q7P6L5"/>
<evidence type="ECO:0000313" key="2">
    <source>
        <dbReference type="Proteomes" id="UP000292209"/>
    </source>
</evidence>
<accession>A0A4Q7P6L5</accession>
<proteinExistence type="predicted"/>
<evidence type="ECO:0000313" key="1">
    <source>
        <dbReference type="EMBL" id="RZS95736.1"/>
    </source>
</evidence>
<organism evidence="1 2">
    <name type="scientific">Cecembia calidifontis</name>
    <dbReference type="NCBI Taxonomy" id="1187080"/>
    <lineage>
        <taxon>Bacteria</taxon>
        <taxon>Pseudomonadati</taxon>
        <taxon>Bacteroidota</taxon>
        <taxon>Cytophagia</taxon>
        <taxon>Cytophagales</taxon>
        <taxon>Cyclobacteriaceae</taxon>
        <taxon>Cecembia</taxon>
    </lineage>
</organism>
<gene>
    <name evidence="1" type="ORF">BC751_1276</name>
</gene>
<dbReference type="EMBL" id="SGXG01000001">
    <property type="protein sequence ID" value="RZS95736.1"/>
    <property type="molecule type" value="Genomic_DNA"/>
</dbReference>
<keyword evidence="2" id="KW-1185">Reference proteome</keyword>
<comment type="caution">
    <text evidence="1">The sequence shown here is derived from an EMBL/GenBank/DDBJ whole genome shotgun (WGS) entry which is preliminary data.</text>
</comment>
<dbReference type="RefSeq" id="WP_278043579.1">
    <property type="nucleotide sequence ID" value="NZ_SGXG01000001.1"/>
</dbReference>
<name>A0A4Q7P6L5_9BACT</name>